<dbReference type="Gene3D" id="1.25.40.20">
    <property type="entry name" value="Ankyrin repeat-containing domain"/>
    <property type="match status" value="1"/>
</dbReference>
<keyword evidence="1" id="KW-0344">Guanine-nucleotide releasing factor</keyword>
<evidence type="ECO:0000313" key="6">
    <source>
        <dbReference type="Proteomes" id="UP000809910"/>
    </source>
</evidence>
<dbReference type="PANTHER" id="PTHR23113:SF99">
    <property type="entry name" value="RASGEF DOMAIN-CONTAINING PROTEIN"/>
    <property type="match status" value="1"/>
</dbReference>
<accession>A0ABS1WD48</accession>
<sequence length="1001" mass="114298">MNQERIQALISSDKDDKEIAKKLIKWFIAQPDLIDSRYILDRTVFHLLVIKKKHLVLEALLEDTTWKILQDKSWLEIAASADRNGWTLFHYAARGEENTSATMDVLFKYFPNKMDTQNNYGNTPLHEAIVAQRLWAVKKLVSKKCDRSIKNNDDKTALELAELNSELRLALLAIDLSTINSLDLRYRAPAPSNREESPTSLNSVRESCPLLSTGRSSDPSISSSSSLDSLHSSLRYPNSGASEASSSDLSVEQEADVDKQQVIANKMALQLLKNLVKAYQTNKRSVISVSLHNEFNELCMKSLLADDFDLSNEPLFKFPENRQIIHDTISTLYPRVDELYSRIQNTTYTSINNFLYILASHISIADSNPLIPPVFNTGKKLKDQVQETLWLLTACQVSHESKRTFDFAAITHRALGILSSLSLFELLVNLRALYPYFDKDQKIIANVVVLQLLYYNAIDRVNPKSKLTMQIRFLTKLNIDVEKGLGKLGEDINQHLLKIHDLCSSYTKRPLLRNYYILNQGISQPDVLKLHKSFDTIVDQALTKNRAKRTEEVGIIAHELRMLTISFYQHASISEFHNKNWEKTDVCPEAEEDGHACDTNCVKAGKSTLAPHIVEFTEHFNKLSNYFVVKILSQPRKNIKNALQLLIEIAQVLCPLNDEHYPDINHLMVISSVLNNVDISRLINYATDLSAEDNAYRMEIDTITSRNKNFQLMRNVYLQFRTTLPFLGLLLRDMTFAQDGNSNSEKIVRAEACGEILKKLLEIKLLINFEKIHFHTNFPVFLREYNCLDEDHVQRASSRIKPRKSHEIHWEYSSEFFSSNLNTLIKDYLPIDIIPSIITPKRTIKPKNLPVFLIDSITSIIKTFKKEYEKNPSKKQAIQNKELHVLLSILGKLTIAIPEIVRINQLYYHAEQYTGTKSMESLLAKLEELKKSIQPSMPLLELEDKIDPAERRAQIDNGSFKRRSAHFLQGHSIFKSGKVSSDVSVAACSTDVSTLPEQGFI</sequence>
<dbReference type="SUPFAM" id="SSF48366">
    <property type="entry name" value="Ras GEF"/>
    <property type="match status" value="1"/>
</dbReference>
<feature type="compositionally biased region" description="Low complexity" evidence="3">
    <location>
        <begin position="216"/>
        <end position="250"/>
    </location>
</feature>
<proteinExistence type="predicted"/>
<dbReference type="InterPro" id="IPR023578">
    <property type="entry name" value="Ras_GEF_dom_sf"/>
</dbReference>
<dbReference type="Pfam" id="PF00617">
    <property type="entry name" value="RasGEF"/>
    <property type="match status" value="1"/>
</dbReference>
<dbReference type="Gene3D" id="1.10.840.10">
    <property type="entry name" value="Ras guanine-nucleotide exchange factors catalytic domain"/>
    <property type="match status" value="1"/>
</dbReference>
<dbReference type="Pfam" id="PF12796">
    <property type="entry name" value="Ank_2"/>
    <property type="match status" value="1"/>
</dbReference>
<organism evidence="5 6">
    <name type="scientific">Legionella bononiensis</name>
    <dbReference type="NCBI Taxonomy" id="2793102"/>
    <lineage>
        <taxon>Bacteria</taxon>
        <taxon>Pseudomonadati</taxon>
        <taxon>Pseudomonadota</taxon>
        <taxon>Gammaproteobacteria</taxon>
        <taxon>Legionellales</taxon>
        <taxon>Legionellaceae</taxon>
        <taxon>Legionella</taxon>
    </lineage>
</organism>
<comment type="caution">
    <text evidence="5">The sequence shown here is derived from an EMBL/GenBank/DDBJ whole genome shotgun (WGS) entry which is preliminary data.</text>
</comment>
<evidence type="ECO:0000256" key="3">
    <source>
        <dbReference type="SAM" id="MobiDB-lite"/>
    </source>
</evidence>
<feature type="region of interest" description="Disordered" evidence="3">
    <location>
        <begin position="189"/>
        <end position="252"/>
    </location>
</feature>
<keyword evidence="2" id="KW-0040">ANK repeat</keyword>
<dbReference type="PANTHER" id="PTHR23113">
    <property type="entry name" value="GUANINE NUCLEOTIDE EXCHANGE FACTOR"/>
    <property type="match status" value="1"/>
</dbReference>
<gene>
    <name evidence="5" type="ORF">I5282_11940</name>
</gene>
<evidence type="ECO:0000256" key="1">
    <source>
        <dbReference type="ARBA" id="ARBA00022658"/>
    </source>
</evidence>
<dbReference type="InterPro" id="IPR036964">
    <property type="entry name" value="RASGEF_cat_dom_sf"/>
</dbReference>
<dbReference type="Proteomes" id="UP000809910">
    <property type="component" value="Unassembled WGS sequence"/>
</dbReference>
<dbReference type="InterPro" id="IPR002110">
    <property type="entry name" value="Ankyrin_rpt"/>
</dbReference>
<evidence type="ECO:0000313" key="5">
    <source>
        <dbReference type="EMBL" id="MBL7527274.1"/>
    </source>
</evidence>
<dbReference type="PROSITE" id="PS50009">
    <property type="entry name" value="RASGEF_CAT"/>
    <property type="match status" value="1"/>
</dbReference>
<reference evidence="5 6" key="1">
    <citation type="submission" date="2020-12" db="EMBL/GenBank/DDBJ databases">
        <title>WGS of Legionella: environmental sample.</title>
        <authorList>
            <person name="Cristino S."/>
            <person name="Girolamini L."/>
            <person name="Salaris S."/>
            <person name="Pascale M.R."/>
            <person name="Mazzotta M."/>
            <person name="Orsini M."/>
            <person name="Grottola A."/>
        </authorList>
    </citation>
    <scope>NUCLEOTIDE SEQUENCE [LARGE SCALE GENOMIC DNA]</scope>
    <source>
        <strain evidence="5 6">30cs62</strain>
    </source>
</reference>
<evidence type="ECO:0000259" key="4">
    <source>
        <dbReference type="PROSITE" id="PS50009"/>
    </source>
</evidence>
<dbReference type="InterPro" id="IPR036770">
    <property type="entry name" value="Ankyrin_rpt-contain_sf"/>
</dbReference>
<dbReference type="PROSITE" id="PS50088">
    <property type="entry name" value="ANK_REPEAT"/>
    <property type="match status" value="1"/>
</dbReference>
<dbReference type="InterPro" id="IPR001895">
    <property type="entry name" value="RASGEF_cat_dom"/>
</dbReference>
<protein>
    <submittedName>
        <fullName evidence="5">Ankyrin repeat domain-containing protein</fullName>
    </submittedName>
</protein>
<feature type="domain" description="Ras-GEF" evidence="4">
    <location>
        <begin position="552"/>
        <end position="819"/>
    </location>
</feature>
<dbReference type="SUPFAM" id="SSF48403">
    <property type="entry name" value="Ankyrin repeat"/>
    <property type="match status" value="1"/>
</dbReference>
<evidence type="ECO:0000256" key="2">
    <source>
        <dbReference type="PROSITE-ProRule" id="PRU00023"/>
    </source>
</evidence>
<dbReference type="SMART" id="SM00248">
    <property type="entry name" value="ANK"/>
    <property type="match status" value="3"/>
</dbReference>
<dbReference type="EMBL" id="JADWVN010000026">
    <property type="protein sequence ID" value="MBL7527274.1"/>
    <property type="molecule type" value="Genomic_DNA"/>
</dbReference>
<keyword evidence="6" id="KW-1185">Reference proteome</keyword>
<name>A0ABS1WD48_9GAMM</name>
<feature type="repeat" description="ANK" evidence="2">
    <location>
        <begin position="120"/>
        <end position="152"/>
    </location>
</feature>
<dbReference type="SMART" id="SM00147">
    <property type="entry name" value="RasGEF"/>
    <property type="match status" value="1"/>
</dbReference>
<dbReference type="InterPro" id="IPR008937">
    <property type="entry name" value="Ras-like_GEF"/>
</dbReference>
<dbReference type="RefSeq" id="WP_203108285.1">
    <property type="nucleotide sequence ID" value="NZ_JADOBG010000006.1"/>
</dbReference>